<proteinExistence type="predicted"/>
<evidence type="ECO:0000313" key="3">
    <source>
        <dbReference type="Proteomes" id="UP000219688"/>
    </source>
</evidence>
<sequence>MDDRDLGSCVRGTVLLMRRVMTRQQALAAGHSAKELRVAVASGRWQRPFRGVLVTHAGPLTWRERMAAAVLAAGRGAVASGECALVLWGLSTREPSFLTVAVPVDRQVLTRLPGVRVRRRRRLTTARSQGIPVTGLHQTVLDVAALVTWDVDDVVGLLAKACAPRRSTPAALRAELAHHPRHPRRQELEAVLEAAELGLESGAEWRYVTAVERPHGLPPMTPQVPLEGAHPAARRRVRRLDFLDEERGIGMEIDGELYHRGKFRDDRSRDRRNAGEGRITLRACWVDVVVTPCELAADVAVVQRARGWTGHPRACSPSCALARDPRLQGPPATAACG</sequence>
<evidence type="ECO:0000313" key="2">
    <source>
        <dbReference type="EMBL" id="SOC57607.1"/>
    </source>
</evidence>
<reference evidence="3" key="1">
    <citation type="submission" date="2017-08" db="EMBL/GenBank/DDBJ databases">
        <authorList>
            <person name="Varghese N."/>
            <person name="Submissions S."/>
        </authorList>
    </citation>
    <scope>NUCLEOTIDE SEQUENCE [LARGE SCALE GENOMIC DNA]</scope>
    <source>
        <strain evidence="3">USBA17B2</strain>
    </source>
</reference>
<organism evidence="2 3">
    <name type="scientific">Ornithinimicrobium cerasi</name>
    <dbReference type="NCBI Taxonomy" id="2248773"/>
    <lineage>
        <taxon>Bacteria</taxon>
        <taxon>Bacillati</taxon>
        <taxon>Actinomycetota</taxon>
        <taxon>Actinomycetes</taxon>
        <taxon>Micrococcales</taxon>
        <taxon>Ornithinimicrobiaceae</taxon>
        <taxon>Ornithinimicrobium</taxon>
    </lineage>
</organism>
<protein>
    <submittedName>
        <fullName evidence="2">Transcriptional regulator, AbiEi antitoxin, Type IV TA system</fullName>
    </submittedName>
</protein>
<keyword evidence="3" id="KW-1185">Reference proteome</keyword>
<reference evidence="2" key="2">
    <citation type="submission" date="2017-08" db="EMBL/GenBank/DDBJ databases">
        <authorList>
            <person name="de Groot N.N."/>
        </authorList>
    </citation>
    <scope>NUCLEOTIDE SEQUENCE [LARGE SCALE GENOMIC DNA]</scope>
    <source>
        <strain evidence="2">USBA17B2</strain>
    </source>
</reference>
<name>A0A285VUP1_9MICO</name>
<dbReference type="EMBL" id="OBQK01000013">
    <property type="protein sequence ID" value="SOC57526.1"/>
    <property type="molecule type" value="Genomic_DNA"/>
</dbReference>
<dbReference type="AlphaFoldDB" id="A0A285VUP1"/>
<dbReference type="EMBL" id="OBQK01000014">
    <property type="protein sequence ID" value="SOC57607.1"/>
    <property type="molecule type" value="Genomic_DNA"/>
</dbReference>
<gene>
    <name evidence="1" type="ORF">SAMN05421879_11357</name>
    <name evidence="2" type="ORF">SAMN05421879_11436</name>
</gene>
<evidence type="ECO:0000313" key="1">
    <source>
        <dbReference type="EMBL" id="SOC57526.1"/>
    </source>
</evidence>
<dbReference type="Proteomes" id="UP000219688">
    <property type="component" value="Unassembled WGS sequence"/>
</dbReference>
<accession>A0A285VUP1</accession>